<dbReference type="PANTHER" id="PTHR31845:SF10">
    <property type="entry name" value="ZN(II)2CYS6 TRANSCRIPTION FACTOR (EUROFUNG)"/>
    <property type="match status" value="1"/>
</dbReference>
<gene>
    <name evidence="9" type="ORF">TRICI_006475</name>
</gene>
<keyword evidence="6" id="KW-0175">Coiled coil</keyword>
<dbReference type="GO" id="GO:0005634">
    <property type="term" value="C:nucleus"/>
    <property type="evidence" value="ECO:0007669"/>
    <property type="project" value="UniProtKB-SubCell"/>
</dbReference>
<comment type="caution">
    <text evidence="9">The sequence shown here is derived from an EMBL/GenBank/DDBJ whole genome shotgun (WGS) entry which is preliminary data.</text>
</comment>
<dbReference type="Pfam" id="PF00172">
    <property type="entry name" value="Zn_clus"/>
    <property type="match status" value="1"/>
</dbReference>
<keyword evidence="4" id="KW-0804">Transcription</keyword>
<evidence type="ECO:0000256" key="6">
    <source>
        <dbReference type="SAM" id="Coils"/>
    </source>
</evidence>
<dbReference type="AlphaFoldDB" id="A0A642UGY6"/>
<dbReference type="InterPro" id="IPR036864">
    <property type="entry name" value="Zn2-C6_fun-type_DNA-bd_sf"/>
</dbReference>
<protein>
    <recommendedName>
        <fullName evidence="8">Zn(2)-C6 fungal-type domain-containing protein</fullName>
    </recommendedName>
</protein>
<dbReference type="EMBL" id="SWFS01000538">
    <property type="protein sequence ID" value="KAA8898791.1"/>
    <property type="molecule type" value="Genomic_DNA"/>
</dbReference>
<feature type="region of interest" description="Disordered" evidence="7">
    <location>
        <begin position="605"/>
        <end position="624"/>
    </location>
</feature>
<keyword evidence="3" id="KW-0238">DNA-binding</keyword>
<evidence type="ECO:0000256" key="3">
    <source>
        <dbReference type="ARBA" id="ARBA00023125"/>
    </source>
</evidence>
<dbReference type="CDD" id="cd00067">
    <property type="entry name" value="GAL4"/>
    <property type="match status" value="1"/>
</dbReference>
<keyword evidence="5" id="KW-0539">Nucleus</keyword>
<dbReference type="OrthoDB" id="8062037at2759"/>
<evidence type="ECO:0000256" key="4">
    <source>
        <dbReference type="ARBA" id="ARBA00023163"/>
    </source>
</evidence>
<proteinExistence type="predicted"/>
<feature type="compositionally biased region" description="Pro residues" evidence="7">
    <location>
        <begin position="652"/>
        <end position="664"/>
    </location>
</feature>
<dbReference type="VEuPathDB" id="FungiDB:TRICI_006475"/>
<dbReference type="PROSITE" id="PS00463">
    <property type="entry name" value="ZN2_CY6_FUNGAL_1"/>
    <property type="match status" value="1"/>
</dbReference>
<feature type="compositionally biased region" description="Low complexity" evidence="7">
    <location>
        <begin position="642"/>
        <end position="651"/>
    </location>
</feature>
<accession>A0A642UGY6</accession>
<organism evidence="9 10">
    <name type="scientific">Trichomonascus ciferrii</name>
    <dbReference type="NCBI Taxonomy" id="44093"/>
    <lineage>
        <taxon>Eukaryota</taxon>
        <taxon>Fungi</taxon>
        <taxon>Dikarya</taxon>
        <taxon>Ascomycota</taxon>
        <taxon>Saccharomycotina</taxon>
        <taxon>Dipodascomycetes</taxon>
        <taxon>Dipodascales</taxon>
        <taxon>Trichomonascaceae</taxon>
        <taxon>Trichomonascus</taxon>
        <taxon>Trichomonascus ciferrii complex</taxon>
    </lineage>
</organism>
<dbReference type="PANTHER" id="PTHR31845">
    <property type="entry name" value="FINGER DOMAIN PROTEIN, PUTATIVE-RELATED"/>
    <property type="match status" value="1"/>
</dbReference>
<dbReference type="GO" id="GO:0000976">
    <property type="term" value="F:transcription cis-regulatory region binding"/>
    <property type="evidence" value="ECO:0007669"/>
    <property type="project" value="TreeGrafter"/>
</dbReference>
<dbReference type="SMART" id="SM00066">
    <property type="entry name" value="GAL4"/>
    <property type="match status" value="1"/>
</dbReference>
<dbReference type="InterPro" id="IPR001138">
    <property type="entry name" value="Zn2Cys6_DnaBD"/>
</dbReference>
<evidence type="ECO:0000313" key="10">
    <source>
        <dbReference type="Proteomes" id="UP000761534"/>
    </source>
</evidence>
<dbReference type="PROSITE" id="PS50048">
    <property type="entry name" value="ZN2_CY6_FUNGAL_2"/>
    <property type="match status" value="1"/>
</dbReference>
<dbReference type="Gene3D" id="4.10.240.10">
    <property type="entry name" value="Zn(2)-C6 fungal-type DNA-binding domain"/>
    <property type="match status" value="1"/>
</dbReference>
<comment type="subcellular location">
    <subcellularLocation>
        <location evidence="1">Nucleus</location>
    </subcellularLocation>
</comment>
<keyword evidence="2" id="KW-0805">Transcription regulation</keyword>
<feature type="region of interest" description="Disordered" evidence="7">
    <location>
        <begin position="641"/>
        <end position="666"/>
    </location>
</feature>
<evidence type="ECO:0000256" key="1">
    <source>
        <dbReference type="ARBA" id="ARBA00004123"/>
    </source>
</evidence>
<evidence type="ECO:0000259" key="8">
    <source>
        <dbReference type="PROSITE" id="PS50048"/>
    </source>
</evidence>
<keyword evidence="10" id="KW-1185">Reference proteome</keyword>
<evidence type="ECO:0000313" key="9">
    <source>
        <dbReference type="EMBL" id="KAA8898791.1"/>
    </source>
</evidence>
<reference evidence="9" key="1">
    <citation type="journal article" date="2019" name="G3 (Bethesda)">
        <title>Genome Assemblies of Two Rare Opportunistic Yeast Pathogens: Diutina rugosa (syn. Candida rugosa) and Trichomonascus ciferrii (syn. Candida ciferrii).</title>
        <authorList>
            <person name="Mixao V."/>
            <person name="Saus E."/>
            <person name="Hansen A.P."/>
            <person name="Lass-Florl C."/>
            <person name="Gabaldon T."/>
        </authorList>
    </citation>
    <scope>NUCLEOTIDE SEQUENCE</scope>
    <source>
        <strain evidence="9">CBS 4856</strain>
    </source>
</reference>
<evidence type="ECO:0000256" key="2">
    <source>
        <dbReference type="ARBA" id="ARBA00023015"/>
    </source>
</evidence>
<feature type="coiled-coil region" evidence="6">
    <location>
        <begin position="84"/>
        <end position="111"/>
    </location>
</feature>
<evidence type="ECO:0000256" key="5">
    <source>
        <dbReference type="ARBA" id="ARBA00023242"/>
    </source>
</evidence>
<dbReference type="GO" id="GO:0000981">
    <property type="term" value="F:DNA-binding transcription factor activity, RNA polymerase II-specific"/>
    <property type="evidence" value="ECO:0007669"/>
    <property type="project" value="InterPro"/>
</dbReference>
<dbReference type="SUPFAM" id="SSF57701">
    <property type="entry name" value="Zn2/Cys6 DNA-binding domain"/>
    <property type="match status" value="1"/>
</dbReference>
<dbReference type="GO" id="GO:0008270">
    <property type="term" value="F:zinc ion binding"/>
    <property type="evidence" value="ECO:0007669"/>
    <property type="project" value="InterPro"/>
</dbReference>
<dbReference type="Proteomes" id="UP000761534">
    <property type="component" value="Unassembled WGS sequence"/>
</dbReference>
<feature type="domain" description="Zn(2)-C6 fungal-type" evidence="8">
    <location>
        <begin position="17"/>
        <end position="48"/>
    </location>
</feature>
<sequence>MASEVEQFAENWRKRRACTRCRRIKVRCEYDSPLSETCRRCQRAGVECHPGLKPLEGSESTGQNTTYAWVEKVRLKTRPTDNSTEEEENKIAQLERIIQEAQGEITNIKARIGYKSPATTASSTGNNSLYNGGYDTGSSSSMMLDAENSVFRRRDCFQTALDVGFFSYEVALESYNSFRSSLIGNVAAGVNMELSLEEMREDDNLLALAMVTSSFCCHARPGVKLEKLILFLEHVMIDRMYYQAEFSLNLLRIQLMIAHYIMLLPDMKTWVNIMFTMVGSLFLDLCSEEELLKMVGDKCENEHEWEDIRSRIRAGIGVCASVMTVSANANMPRLAAALPSMDLVQEVIFKVGTIEDRVGMYYVRMVSMYLEGTQMLTSPQLKDQSVHLIRMTLDNYKKKMNDTITAMSMYVGSPDQPVLAVVRSAFLQLHISLNECGMNQMMLFAEDEAPNEMLMIYAQEIVSKCRQLNESFKELCDQHDKYYFPRYMYFRPLKALTALIRIRLLMWSRGFDIPVDIHAELSKVKAAWTSVKSDSYNARGMHFKLEKVEQWVNVKLEEFDKNNVSEEVTTLSARTIRKILDGIKDKPQTQPNPPMSAVSRTNSIANIQPPPEQSPTATNDTKITPGANAAFTQNIITTISGTAPTPSTTIQPPAPAAQLPPPEPTDVMQVLSAPMFDSSTAATASAPPPPTNMPAEQMELLIRELFSGSTW</sequence>
<dbReference type="InterPro" id="IPR051089">
    <property type="entry name" value="prtT"/>
</dbReference>
<evidence type="ECO:0000256" key="7">
    <source>
        <dbReference type="SAM" id="MobiDB-lite"/>
    </source>
</evidence>
<name>A0A642UGY6_9ASCO</name>